<evidence type="ECO:0000313" key="1">
    <source>
        <dbReference type="Proteomes" id="UP000095286"/>
    </source>
</evidence>
<proteinExistence type="predicted"/>
<sequence>MQYLLILSILIVALTIRGDDSMTEEECSELGFNKKSLQCSTCAKLNSFGLEELYTDCDSCCTKEKAVSHDKYPVAYIEYCDCNIARFPQAQAFIKGGMGSQWGSQLKVRHVRGVLPTLIMRDSKGKAQKTLNIESWNTDTITEFLNDWLE</sequence>
<reference evidence="2" key="1">
    <citation type="submission" date="2016-11" db="UniProtKB">
        <authorList>
            <consortium name="WormBaseParasite"/>
        </authorList>
    </citation>
    <scope>IDENTIFICATION</scope>
    <source>
        <strain evidence="2">KR3021</strain>
    </source>
</reference>
<protein>
    <submittedName>
        <fullName evidence="2">Sep15_SelM domain-containing protein</fullName>
    </submittedName>
</protein>
<dbReference type="Proteomes" id="UP000095286">
    <property type="component" value="Unplaced"/>
</dbReference>
<evidence type="ECO:0000313" key="2">
    <source>
        <dbReference type="WBParaSite" id="RSKR_0000245500.1"/>
    </source>
</evidence>
<name>A0AC35TMP3_9BILA</name>
<accession>A0AC35TMP3</accession>
<organism evidence="1 2">
    <name type="scientific">Rhabditophanes sp. KR3021</name>
    <dbReference type="NCBI Taxonomy" id="114890"/>
    <lineage>
        <taxon>Eukaryota</taxon>
        <taxon>Metazoa</taxon>
        <taxon>Ecdysozoa</taxon>
        <taxon>Nematoda</taxon>
        <taxon>Chromadorea</taxon>
        <taxon>Rhabditida</taxon>
        <taxon>Tylenchina</taxon>
        <taxon>Panagrolaimomorpha</taxon>
        <taxon>Strongyloidoidea</taxon>
        <taxon>Alloionematidae</taxon>
        <taxon>Rhabditophanes</taxon>
    </lineage>
</organism>
<dbReference type="WBParaSite" id="RSKR_0000245500.1">
    <property type="protein sequence ID" value="RSKR_0000245500.1"/>
    <property type="gene ID" value="RSKR_0000245500"/>
</dbReference>